<keyword evidence="1" id="KW-0732">Signal</keyword>
<organism evidence="4 5">
    <name type="scientific">Bacteroides stercorirosoris</name>
    <dbReference type="NCBI Taxonomy" id="871324"/>
    <lineage>
        <taxon>Bacteria</taxon>
        <taxon>Pseudomonadati</taxon>
        <taxon>Bacteroidota</taxon>
        <taxon>Bacteroidia</taxon>
        <taxon>Bacteroidales</taxon>
        <taxon>Bacteroidaceae</taxon>
        <taxon>Bacteroides</taxon>
    </lineage>
</organism>
<evidence type="ECO:0000259" key="3">
    <source>
        <dbReference type="Pfam" id="PF05426"/>
    </source>
</evidence>
<keyword evidence="5" id="KW-1185">Reference proteome</keyword>
<gene>
    <name evidence="4" type="ORF">SAMN05444350_104183</name>
</gene>
<dbReference type="GO" id="GO:0016829">
    <property type="term" value="F:lyase activity"/>
    <property type="evidence" value="ECO:0007669"/>
    <property type="project" value="UniProtKB-KW"/>
</dbReference>
<dbReference type="Pfam" id="PF05426">
    <property type="entry name" value="Alginate_lyase"/>
    <property type="match status" value="1"/>
</dbReference>
<protein>
    <submittedName>
        <fullName evidence="4">Alginate lyase</fullName>
    </submittedName>
</protein>
<dbReference type="InterPro" id="IPR008929">
    <property type="entry name" value="Chondroitin_lyas"/>
</dbReference>
<evidence type="ECO:0000313" key="5">
    <source>
        <dbReference type="Proteomes" id="UP000184192"/>
    </source>
</evidence>
<dbReference type="AlphaFoldDB" id="A0A1M6CJV5"/>
<proteinExistence type="predicted"/>
<reference evidence="5" key="1">
    <citation type="submission" date="2016-11" db="EMBL/GenBank/DDBJ databases">
        <authorList>
            <person name="Varghese N."/>
            <person name="Submissions S."/>
        </authorList>
    </citation>
    <scope>NUCLEOTIDE SEQUENCE [LARGE SCALE GENOMIC DNA]</scope>
    <source>
        <strain evidence="5">DSM 26884</strain>
    </source>
</reference>
<dbReference type="SUPFAM" id="SSF48230">
    <property type="entry name" value="Chondroitin AC/alginate lyase"/>
    <property type="match status" value="1"/>
</dbReference>
<accession>A0A1M6CJV5</accession>
<dbReference type="Gene3D" id="1.50.10.100">
    <property type="entry name" value="Chondroitin AC/alginate lyase"/>
    <property type="match status" value="1"/>
</dbReference>
<dbReference type="Proteomes" id="UP000184192">
    <property type="component" value="Unassembled WGS sequence"/>
</dbReference>
<dbReference type="GO" id="GO:0042597">
    <property type="term" value="C:periplasmic space"/>
    <property type="evidence" value="ECO:0007669"/>
    <property type="project" value="InterPro"/>
</dbReference>
<dbReference type="RefSeq" id="WP_025833700.1">
    <property type="nucleotide sequence ID" value="NZ_FQZN01000004.1"/>
</dbReference>
<dbReference type="EMBL" id="FQZN01000004">
    <property type="protein sequence ID" value="SHI61310.1"/>
    <property type="molecule type" value="Genomic_DNA"/>
</dbReference>
<feature type="domain" description="Alginate lyase" evidence="3">
    <location>
        <begin position="53"/>
        <end position="328"/>
    </location>
</feature>
<name>A0A1M6CJV5_9BACE</name>
<evidence type="ECO:0000256" key="1">
    <source>
        <dbReference type="ARBA" id="ARBA00022729"/>
    </source>
</evidence>
<dbReference type="GeneID" id="92711233"/>
<keyword evidence="2 4" id="KW-0456">Lyase</keyword>
<dbReference type="PROSITE" id="PS51257">
    <property type="entry name" value="PROKAR_LIPOPROTEIN"/>
    <property type="match status" value="1"/>
</dbReference>
<sequence>MKKVGVLFLGICALLVVSCTSDKGGKDYVKSVLKQGILERAAANLKEEPVTVTAFIAERSAGDVHDFYSEGDYWWPDTLNPDGPYIRRDGQTNPDNFVAHRHAMIRFSSIVGNLTSAYLLVQDEKYVDAVLAHVRAWFVNEPTRMNPNLLYAQAIKGITTGRGIGIIDTIHLMEVAQSLYQLEKLGVLSENDIKSTKRWFADYLKWMSTHQYGIDEMNAKNNHGTCWVMQAAVFARYVGDKDMLDYCKKRYKEILLPKQMAEDGSFPLETARTKPYGYSLFNLDAMATICQTLSDKNDNLWTYTAEGSKNMEKGINFVYPYVLDKESWIYPKDVMYWDEWPVAHPFLLFGALQTNNENWLSTWAHLEHFPVTDEVVRNLPVRNPLIWI</sequence>
<dbReference type="InterPro" id="IPR008397">
    <property type="entry name" value="Alginate_lyase_dom"/>
</dbReference>
<evidence type="ECO:0000256" key="2">
    <source>
        <dbReference type="ARBA" id="ARBA00023239"/>
    </source>
</evidence>
<dbReference type="eggNOG" id="ENOG502Z7SW">
    <property type="taxonomic scope" value="Bacteria"/>
</dbReference>
<evidence type="ECO:0000313" key="4">
    <source>
        <dbReference type="EMBL" id="SHI61310.1"/>
    </source>
</evidence>